<evidence type="ECO:0000256" key="1">
    <source>
        <dbReference type="SAM" id="MobiDB-lite"/>
    </source>
</evidence>
<keyword evidence="3" id="KW-1185">Reference proteome</keyword>
<accession>A0ABR4HES0</accession>
<comment type="caution">
    <text evidence="2">The sequence shown here is derived from an EMBL/GenBank/DDBJ whole genome shotgun (WGS) entry which is preliminary data.</text>
</comment>
<sequence>MTSVPELGDVIAERKERKRTQNRLNQRARPGLRLQQSKSQKSRYNGRPYRVDRWRLGDTGTVDDTRLERAPPAESLAVSVHFISTHDSGRTTPTASTSTNTHPPKNPYSKLPSLPADHLLTLIHLNACRGLRQNKCTLWGSTFYYMPSGFSYNASIGNSSHNYEAKVNSASHPLSLSLPRTIHPDTLFYGSSLITRVSNTTQLPETLIPTEPQMSLVHATWINGLPFPRMRENLIRWEAYFSHAEFVADLVGDLVDTRRLFGGPESDSKMHSDPGHGPGCMTLAADSDTDEDDDEITSNRNGLILWGEPYRVESWEATPGFLRKWMWVLEGCEELIKSTNRWRAVRGEGPIRAGWDGMGLVRVQGNTKEFSVRAEVPRVI</sequence>
<feature type="region of interest" description="Disordered" evidence="1">
    <location>
        <begin position="84"/>
        <end position="110"/>
    </location>
</feature>
<protein>
    <submittedName>
        <fullName evidence="2">Uncharacterized protein</fullName>
    </submittedName>
</protein>
<gene>
    <name evidence="2" type="ORF">BJX63DRAFT_206776</name>
</gene>
<name>A0ABR4HES0_9EURO</name>
<evidence type="ECO:0000313" key="3">
    <source>
        <dbReference type="Proteomes" id="UP001610334"/>
    </source>
</evidence>
<dbReference type="Proteomes" id="UP001610334">
    <property type="component" value="Unassembled WGS sequence"/>
</dbReference>
<dbReference type="InterPro" id="IPR021833">
    <property type="entry name" value="DUF3425"/>
</dbReference>
<feature type="region of interest" description="Disordered" evidence="1">
    <location>
        <begin position="1"/>
        <end position="46"/>
    </location>
</feature>
<dbReference type="PANTHER" id="PTHR38116:SF1">
    <property type="entry name" value="BZIP DOMAIN-CONTAINING PROTEIN"/>
    <property type="match status" value="1"/>
</dbReference>
<organism evidence="2 3">
    <name type="scientific">Aspergillus granulosus</name>
    <dbReference type="NCBI Taxonomy" id="176169"/>
    <lineage>
        <taxon>Eukaryota</taxon>
        <taxon>Fungi</taxon>
        <taxon>Dikarya</taxon>
        <taxon>Ascomycota</taxon>
        <taxon>Pezizomycotina</taxon>
        <taxon>Eurotiomycetes</taxon>
        <taxon>Eurotiomycetidae</taxon>
        <taxon>Eurotiales</taxon>
        <taxon>Aspergillaceae</taxon>
        <taxon>Aspergillus</taxon>
        <taxon>Aspergillus subgen. Nidulantes</taxon>
    </lineage>
</organism>
<reference evidence="2 3" key="1">
    <citation type="submission" date="2024-07" db="EMBL/GenBank/DDBJ databases">
        <title>Section-level genome sequencing and comparative genomics of Aspergillus sections Usti and Cavernicolus.</title>
        <authorList>
            <consortium name="Lawrence Berkeley National Laboratory"/>
            <person name="Nybo J.L."/>
            <person name="Vesth T.C."/>
            <person name="Theobald S."/>
            <person name="Frisvad J.C."/>
            <person name="Larsen T.O."/>
            <person name="Kjaerboelling I."/>
            <person name="Rothschild-Mancinelli K."/>
            <person name="Lyhne E.K."/>
            <person name="Kogle M.E."/>
            <person name="Barry K."/>
            <person name="Clum A."/>
            <person name="Na H."/>
            <person name="Ledsgaard L."/>
            <person name="Lin J."/>
            <person name="Lipzen A."/>
            <person name="Kuo A."/>
            <person name="Riley R."/>
            <person name="Mondo S."/>
            <person name="Labutti K."/>
            <person name="Haridas S."/>
            <person name="Pangalinan J."/>
            <person name="Salamov A.A."/>
            <person name="Simmons B.A."/>
            <person name="Magnuson J.K."/>
            <person name="Chen J."/>
            <person name="Drula E."/>
            <person name="Henrissat B."/>
            <person name="Wiebenga A."/>
            <person name="Lubbers R.J."/>
            <person name="Gomes A.C."/>
            <person name="Makela M.R."/>
            <person name="Stajich J."/>
            <person name="Grigoriev I.V."/>
            <person name="Mortensen U.H."/>
            <person name="De Vries R.P."/>
            <person name="Baker S.E."/>
            <person name="Andersen M.R."/>
        </authorList>
    </citation>
    <scope>NUCLEOTIDE SEQUENCE [LARGE SCALE GENOMIC DNA]</scope>
    <source>
        <strain evidence="2 3">CBS 588.65</strain>
    </source>
</reference>
<dbReference type="EMBL" id="JBFXLT010000036">
    <property type="protein sequence ID" value="KAL2813979.1"/>
    <property type="molecule type" value="Genomic_DNA"/>
</dbReference>
<feature type="compositionally biased region" description="Polar residues" evidence="1">
    <location>
        <begin position="34"/>
        <end position="43"/>
    </location>
</feature>
<dbReference type="Pfam" id="PF11905">
    <property type="entry name" value="DUF3425"/>
    <property type="match status" value="1"/>
</dbReference>
<proteinExistence type="predicted"/>
<feature type="compositionally biased region" description="Low complexity" evidence="1">
    <location>
        <begin position="90"/>
        <end position="103"/>
    </location>
</feature>
<dbReference type="PANTHER" id="PTHR38116">
    <property type="entry name" value="CHROMOSOME 7, WHOLE GENOME SHOTGUN SEQUENCE"/>
    <property type="match status" value="1"/>
</dbReference>
<evidence type="ECO:0000313" key="2">
    <source>
        <dbReference type="EMBL" id="KAL2813979.1"/>
    </source>
</evidence>